<comment type="caution">
    <text evidence="5">The sequence shown here is derived from an EMBL/GenBank/DDBJ whole genome shotgun (WGS) entry which is preliminary data.</text>
</comment>
<keyword evidence="6" id="KW-1185">Reference proteome</keyword>
<dbReference type="InterPro" id="IPR032675">
    <property type="entry name" value="LRR_dom_sf"/>
</dbReference>
<organism evidence="5 6">
    <name type="scientific">Eruca vesicaria subsp. sativa</name>
    <name type="common">Garden rocket</name>
    <name type="synonym">Eruca sativa</name>
    <dbReference type="NCBI Taxonomy" id="29727"/>
    <lineage>
        <taxon>Eukaryota</taxon>
        <taxon>Viridiplantae</taxon>
        <taxon>Streptophyta</taxon>
        <taxon>Embryophyta</taxon>
        <taxon>Tracheophyta</taxon>
        <taxon>Spermatophyta</taxon>
        <taxon>Magnoliopsida</taxon>
        <taxon>eudicotyledons</taxon>
        <taxon>Gunneridae</taxon>
        <taxon>Pentapetalae</taxon>
        <taxon>rosids</taxon>
        <taxon>malvids</taxon>
        <taxon>Brassicales</taxon>
        <taxon>Brassicaceae</taxon>
        <taxon>Brassiceae</taxon>
        <taxon>Eruca</taxon>
    </lineage>
</organism>
<proteinExistence type="predicted"/>
<evidence type="ECO:0000256" key="2">
    <source>
        <dbReference type="ARBA" id="ARBA00022737"/>
    </source>
</evidence>
<evidence type="ECO:0000256" key="1">
    <source>
        <dbReference type="ARBA" id="ARBA00022614"/>
    </source>
</evidence>
<evidence type="ECO:0000313" key="6">
    <source>
        <dbReference type="Proteomes" id="UP001642260"/>
    </source>
</evidence>
<keyword evidence="1" id="KW-0433">Leucine-rich repeat</keyword>
<keyword evidence="2" id="KW-0677">Repeat</keyword>
<dbReference type="SUPFAM" id="SSF52058">
    <property type="entry name" value="L domain-like"/>
    <property type="match status" value="1"/>
</dbReference>
<dbReference type="AlphaFoldDB" id="A0ABC8L4E3"/>
<name>A0ABC8L4E3_ERUVS</name>
<dbReference type="InterPro" id="IPR050994">
    <property type="entry name" value="At_inactive_RLKs"/>
</dbReference>
<feature type="non-terminal residue" evidence="5">
    <location>
        <position position="1"/>
    </location>
</feature>
<gene>
    <name evidence="5" type="ORF">ERUC_LOCUS32194</name>
</gene>
<feature type="domain" description="Leucine-rich repeat-containing N-terminal plant-type" evidence="4">
    <location>
        <begin position="33"/>
        <end position="71"/>
    </location>
</feature>
<accession>A0ABC8L4E3</accession>
<dbReference type="EMBL" id="CAKOAT010458487">
    <property type="protein sequence ID" value="CAH8375500.1"/>
    <property type="molecule type" value="Genomic_DNA"/>
</dbReference>
<keyword evidence="3" id="KW-0732">Signal</keyword>
<evidence type="ECO:0000313" key="5">
    <source>
        <dbReference type="EMBL" id="CAH8375500.1"/>
    </source>
</evidence>
<evidence type="ECO:0000259" key="4">
    <source>
        <dbReference type="Pfam" id="PF08263"/>
    </source>
</evidence>
<feature type="chain" id="PRO_5044767689" description="Leucine-rich repeat-containing N-terminal plant-type domain-containing protein" evidence="3">
    <location>
        <begin position="32"/>
        <end position="133"/>
    </location>
</feature>
<evidence type="ECO:0000256" key="3">
    <source>
        <dbReference type="SAM" id="SignalP"/>
    </source>
</evidence>
<dbReference type="PANTHER" id="PTHR48010:SF59">
    <property type="entry name" value="PROTEIN KINASE DOMAIN-CONTAINING PROTEIN"/>
    <property type="match status" value="1"/>
</dbReference>
<feature type="non-terminal residue" evidence="5">
    <location>
        <position position="133"/>
    </location>
</feature>
<sequence length="133" mass="14478">MLMKQLHSMFNAGQVLCICLVSFLFVTTAIADLNSDRQALLTFAASVPHLRKLNWNSSNHICKSWVGVTCTSDGTGVFTLRLPGIGLVGTIPPSTLGKLESLKTLSLRSNLIGGNLPPDIPSLPSLRYLYRQH</sequence>
<reference evidence="5 6" key="1">
    <citation type="submission" date="2022-03" db="EMBL/GenBank/DDBJ databases">
        <authorList>
            <person name="Macdonald S."/>
            <person name="Ahmed S."/>
            <person name="Newling K."/>
        </authorList>
    </citation>
    <scope>NUCLEOTIDE SEQUENCE [LARGE SCALE GENOMIC DNA]</scope>
</reference>
<feature type="signal peptide" evidence="3">
    <location>
        <begin position="1"/>
        <end position="31"/>
    </location>
</feature>
<protein>
    <recommendedName>
        <fullName evidence="4">Leucine-rich repeat-containing N-terminal plant-type domain-containing protein</fullName>
    </recommendedName>
</protein>
<dbReference type="Gene3D" id="3.80.10.10">
    <property type="entry name" value="Ribonuclease Inhibitor"/>
    <property type="match status" value="1"/>
</dbReference>
<dbReference type="Proteomes" id="UP001642260">
    <property type="component" value="Unassembled WGS sequence"/>
</dbReference>
<dbReference type="PANTHER" id="PTHR48010">
    <property type="entry name" value="OS05G0588300 PROTEIN"/>
    <property type="match status" value="1"/>
</dbReference>
<dbReference type="Pfam" id="PF08263">
    <property type="entry name" value="LRRNT_2"/>
    <property type="match status" value="1"/>
</dbReference>
<dbReference type="InterPro" id="IPR013210">
    <property type="entry name" value="LRR_N_plant-typ"/>
</dbReference>